<dbReference type="InterPro" id="IPR004166">
    <property type="entry name" value="a-kinase_dom"/>
</dbReference>
<feature type="non-terminal residue" evidence="5">
    <location>
        <position position="1"/>
    </location>
</feature>
<evidence type="ECO:0000259" key="4">
    <source>
        <dbReference type="Pfam" id="PF02816"/>
    </source>
</evidence>
<keyword evidence="1" id="KW-0723">Serine/threonine-protein kinase</keyword>
<protein>
    <recommendedName>
        <fullName evidence="4">Alpha-type protein kinase domain-containing protein</fullName>
    </recommendedName>
</protein>
<organism evidence="5 6">
    <name type="scientific">Mycena citricolor</name>
    <dbReference type="NCBI Taxonomy" id="2018698"/>
    <lineage>
        <taxon>Eukaryota</taxon>
        <taxon>Fungi</taxon>
        <taxon>Dikarya</taxon>
        <taxon>Basidiomycota</taxon>
        <taxon>Agaricomycotina</taxon>
        <taxon>Agaricomycetes</taxon>
        <taxon>Agaricomycetidae</taxon>
        <taxon>Agaricales</taxon>
        <taxon>Marasmiineae</taxon>
        <taxon>Mycenaceae</taxon>
        <taxon>Mycena</taxon>
    </lineage>
</organism>
<feature type="non-terminal residue" evidence="5">
    <location>
        <position position="94"/>
    </location>
</feature>
<dbReference type="Pfam" id="PF02816">
    <property type="entry name" value="Alpha_kinase"/>
    <property type="match status" value="1"/>
</dbReference>
<evidence type="ECO:0000256" key="3">
    <source>
        <dbReference type="ARBA" id="ARBA00022777"/>
    </source>
</evidence>
<evidence type="ECO:0000313" key="5">
    <source>
        <dbReference type="EMBL" id="CAK5275062.1"/>
    </source>
</evidence>
<accession>A0AAD2HG04</accession>
<keyword evidence="2" id="KW-0808">Transferase</keyword>
<dbReference type="AlphaFoldDB" id="A0AAD2HG04"/>
<comment type="caution">
    <text evidence="5">The sequence shown here is derived from an EMBL/GenBank/DDBJ whole genome shotgun (WGS) entry which is preliminary data.</text>
</comment>
<sequence>EHKHFQQNLGIIYLSVCLLKKSTGDNNKLFFKFINNARAAPVCSIGPDSVHYPIAIFLCFMQHVQYEKSKGLVFLSDLQGLPTHLRDPQITTSP</sequence>
<evidence type="ECO:0000313" key="6">
    <source>
        <dbReference type="Proteomes" id="UP001295794"/>
    </source>
</evidence>
<reference evidence="5" key="1">
    <citation type="submission" date="2023-11" db="EMBL/GenBank/DDBJ databases">
        <authorList>
            <person name="De Vega J J."/>
            <person name="De Vega J J."/>
        </authorList>
    </citation>
    <scope>NUCLEOTIDE SEQUENCE</scope>
</reference>
<dbReference type="GO" id="GO:0004674">
    <property type="term" value="F:protein serine/threonine kinase activity"/>
    <property type="evidence" value="ECO:0007669"/>
    <property type="project" value="UniProtKB-KW"/>
</dbReference>
<gene>
    <name evidence="5" type="ORF">MYCIT1_LOCUS22595</name>
</gene>
<proteinExistence type="predicted"/>
<keyword evidence="3" id="KW-0418">Kinase</keyword>
<dbReference type="Proteomes" id="UP001295794">
    <property type="component" value="Unassembled WGS sequence"/>
</dbReference>
<name>A0AAD2HG04_9AGAR</name>
<evidence type="ECO:0000256" key="1">
    <source>
        <dbReference type="ARBA" id="ARBA00022527"/>
    </source>
</evidence>
<dbReference type="EMBL" id="CAVNYO010000405">
    <property type="protein sequence ID" value="CAK5275062.1"/>
    <property type="molecule type" value="Genomic_DNA"/>
</dbReference>
<keyword evidence="6" id="KW-1185">Reference proteome</keyword>
<dbReference type="GO" id="GO:0005524">
    <property type="term" value="F:ATP binding"/>
    <property type="evidence" value="ECO:0007669"/>
    <property type="project" value="InterPro"/>
</dbReference>
<evidence type="ECO:0000256" key="2">
    <source>
        <dbReference type="ARBA" id="ARBA00022679"/>
    </source>
</evidence>
<dbReference type="Gene3D" id="3.20.200.10">
    <property type="entry name" value="MHCK/EF2 kinase"/>
    <property type="match status" value="1"/>
</dbReference>
<feature type="domain" description="Alpha-type protein kinase" evidence="4">
    <location>
        <begin position="30"/>
        <end position="92"/>
    </location>
</feature>